<evidence type="ECO:0000256" key="2">
    <source>
        <dbReference type="ARBA" id="ARBA00022729"/>
    </source>
</evidence>
<evidence type="ECO:0000256" key="3">
    <source>
        <dbReference type="SAM" id="SignalP"/>
    </source>
</evidence>
<dbReference type="RefSeq" id="WP_061149355.1">
    <property type="nucleotide sequence ID" value="NZ_FCOM02000026.1"/>
</dbReference>
<dbReference type="PANTHER" id="PTHR30483:SF37">
    <property type="entry name" value="ABC TRANSPORTER SUBSTRATE-BINDING PROTEIN"/>
    <property type="match status" value="1"/>
</dbReference>
<dbReference type="CDD" id="cd06340">
    <property type="entry name" value="PBP1_ABC_ligand_binding-like"/>
    <property type="match status" value="1"/>
</dbReference>
<evidence type="ECO:0000313" key="5">
    <source>
        <dbReference type="EMBL" id="SAL76396.1"/>
    </source>
</evidence>
<dbReference type="InterPro" id="IPR051010">
    <property type="entry name" value="BCAA_transport"/>
</dbReference>
<comment type="caution">
    <text evidence="5">The sequence shown here is derived from an EMBL/GenBank/DDBJ whole genome shotgun (WGS) entry which is preliminary data.</text>
</comment>
<keyword evidence="6" id="KW-1185">Reference proteome</keyword>
<feature type="signal peptide" evidence="3">
    <location>
        <begin position="1"/>
        <end position="28"/>
    </location>
</feature>
<comment type="similarity">
    <text evidence="1">Belongs to the leucine-binding protein family.</text>
</comment>
<feature type="chain" id="PRO_5007627526" evidence="3">
    <location>
        <begin position="29"/>
        <end position="407"/>
    </location>
</feature>
<dbReference type="Gene3D" id="3.40.50.2300">
    <property type="match status" value="2"/>
</dbReference>
<evidence type="ECO:0000259" key="4">
    <source>
        <dbReference type="Pfam" id="PF13458"/>
    </source>
</evidence>
<accession>A0A158K5K8</accession>
<dbReference type="OrthoDB" id="9783240at2"/>
<organism evidence="5 6">
    <name type="scientific">Caballeronia arvi</name>
    <dbReference type="NCBI Taxonomy" id="1777135"/>
    <lineage>
        <taxon>Bacteria</taxon>
        <taxon>Pseudomonadati</taxon>
        <taxon>Pseudomonadota</taxon>
        <taxon>Betaproteobacteria</taxon>
        <taxon>Burkholderiales</taxon>
        <taxon>Burkholderiaceae</taxon>
        <taxon>Caballeronia</taxon>
    </lineage>
</organism>
<keyword evidence="2 3" id="KW-0732">Signal</keyword>
<dbReference type="PANTHER" id="PTHR30483">
    <property type="entry name" value="LEUCINE-SPECIFIC-BINDING PROTEIN"/>
    <property type="match status" value="1"/>
</dbReference>
<dbReference type="AlphaFoldDB" id="A0A158K5K8"/>
<reference evidence="5" key="1">
    <citation type="submission" date="2016-01" db="EMBL/GenBank/DDBJ databases">
        <authorList>
            <person name="Peeters C."/>
        </authorList>
    </citation>
    <scope>NUCLEOTIDE SEQUENCE [LARGE SCALE GENOMIC DNA]</scope>
    <source>
        <strain evidence="5">LMG 29317</strain>
    </source>
</reference>
<dbReference type="InterPro" id="IPR028082">
    <property type="entry name" value="Peripla_BP_I"/>
</dbReference>
<dbReference type="SUPFAM" id="SSF53822">
    <property type="entry name" value="Periplasmic binding protein-like I"/>
    <property type="match status" value="1"/>
</dbReference>
<evidence type="ECO:0000256" key="1">
    <source>
        <dbReference type="ARBA" id="ARBA00010062"/>
    </source>
</evidence>
<name>A0A158K5K8_9BURK</name>
<keyword evidence="5" id="KW-0675">Receptor</keyword>
<dbReference type="Pfam" id="PF13458">
    <property type="entry name" value="Peripla_BP_6"/>
    <property type="match status" value="1"/>
</dbReference>
<dbReference type="EMBL" id="FCOM02000026">
    <property type="protein sequence ID" value="SAL76396.1"/>
    <property type="molecule type" value="Genomic_DNA"/>
</dbReference>
<protein>
    <submittedName>
        <fullName evidence="5">Extracellular ligand-binding receptor</fullName>
    </submittedName>
</protein>
<sequence>MSSPFPRTAFRALAAACLAASSLTAAHAADIRIGALFPFSGGLALLGDESYRGVQLAVDERNAAGGVNGDKVVLVKADAVDANQAVGEARRLSSVENVSAVFGSYSSAVSSAATQVTELAGVPFFELGATADTITSRGFKYLYRSNSTTKTFADGTLEALTRVVAPQLKVDPKTLKIAIIAEDGPYGTLVSGFQKEGAKKLGLNVVQVLPYSAKSVDLSSLILRLKGADVDVVLQTSYQNDSILFFRQAAQAGFKPKAVIGAGGGYSLADTAKAVGAQMNGVYDIDFPQVAMNEKGAPGLDTFNAEYQKRFGMAPRSGHSLVNYVGAKAFLDVLANAKSTDKDKIRAAVLAYKKATGTTAAGWGFQFADNGQNQLATTNVMQWQSGKLVTVYPEAVAIARPVTVTAQ</sequence>
<proteinExistence type="inferred from homology"/>
<gene>
    <name evidence="5" type="ORF">AWB74_04981</name>
</gene>
<evidence type="ECO:0000313" key="6">
    <source>
        <dbReference type="Proteomes" id="UP000055019"/>
    </source>
</evidence>
<feature type="domain" description="Leucine-binding protein" evidence="4">
    <location>
        <begin position="31"/>
        <end position="385"/>
    </location>
</feature>
<dbReference type="InterPro" id="IPR028081">
    <property type="entry name" value="Leu-bd"/>
</dbReference>
<dbReference type="Proteomes" id="UP000055019">
    <property type="component" value="Unassembled WGS sequence"/>
</dbReference>